<dbReference type="GO" id="GO:0000976">
    <property type="term" value="F:transcription cis-regulatory region binding"/>
    <property type="evidence" value="ECO:0007669"/>
    <property type="project" value="TreeGrafter"/>
</dbReference>
<evidence type="ECO:0000313" key="5">
    <source>
        <dbReference type="Proteomes" id="UP000265962"/>
    </source>
</evidence>
<accession>A0A375I0Z6</accession>
<dbReference type="Pfam" id="PF17920">
    <property type="entry name" value="TetR_C_16"/>
    <property type="match status" value="1"/>
</dbReference>
<dbReference type="InterPro" id="IPR036271">
    <property type="entry name" value="Tet_transcr_reg_TetR-rel_C_sf"/>
</dbReference>
<dbReference type="GO" id="GO:0003700">
    <property type="term" value="F:DNA-binding transcription factor activity"/>
    <property type="evidence" value="ECO:0007669"/>
    <property type="project" value="TreeGrafter"/>
</dbReference>
<evidence type="ECO:0000256" key="1">
    <source>
        <dbReference type="ARBA" id="ARBA00023125"/>
    </source>
</evidence>
<feature type="domain" description="HTH tetR-type" evidence="3">
    <location>
        <begin position="19"/>
        <end position="79"/>
    </location>
</feature>
<dbReference type="InterPro" id="IPR050109">
    <property type="entry name" value="HTH-type_TetR-like_transc_reg"/>
</dbReference>
<gene>
    <name evidence="4" type="ORF">PROPJV5_0714</name>
</gene>
<reference evidence="5" key="1">
    <citation type="submission" date="2018-02" db="EMBL/GenBank/DDBJ databases">
        <authorList>
            <person name="Hornung B."/>
        </authorList>
    </citation>
    <scope>NUCLEOTIDE SEQUENCE [LARGE SCALE GENOMIC DNA]</scope>
</reference>
<feature type="DNA-binding region" description="H-T-H motif" evidence="2">
    <location>
        <begin position="42"/>
        <end position="61"/>
    </location>
</feature>
<evidence type="ECO:0000256" key="2">
    <source>
        <dbReference type="PROSITE-ProRule" id="PRU00335"/>
    </source>
</evidence>
<evidence type="ECO:0000259" key="3">
    <source>
        <dbReference type="PROSITE" id="PS50977"/>
    </source>
</evidence>
<dbReference type="Gene3D" id="1.10.10.60">
    <property type="entry name" value="Homeodomain-like"/>
    <property type="match status" value="1"/>
</dbReference>
<dbReference type="InterPro" id="IPR041678">
    <property type="entry name" value="TetR_C_16"/>
</dbReference>
<dbReference type="PANTHER" id="PTHR30055:SF235">
    <property type="entry name" value="TRANSCRIPTIONAL REGULATORY PROTEIN"/>
    <property type="match status" value="1"/>
</dbReference>
<dbReference type="InterPro" id="IPR001647">
    <property type="entry name" value="HTH_TetR"/>
</dbReference>
<keyword evidence="4" id="KW-0371">Homeobox</keyword>
<organism evidence="4 5">
    <name type="scientific">Propionibacterium ruminifibrarum</name>
    <dbReference type="NCBI Taxonomy" id="1962131"/>
    <lineage>
        <taxon>Bacteria</taxon>
        <taxon>Bacillati</taxon>
        <taxon>Actinomycetota</taxon>
        <taxon>Actinomycetes</taxon>
        <taxon>Propionibacteriales</taxon>
        <taxon>Propionibacteriaceae</taxon>
        <taxon>Propionibacterium</taxon>
    </lineage>
</organism>
<keyword evidence="5" id="KW-1185">Reference proteome</keyword>
<name>A0A375I0Z6_9ACTN</name>
<dbReference type="PRINTS" id="PR00455">
    <property type="entry name" value="HTHTETR"/>
</dbReference>
<protein>
    <submittedName>
        <fullName evidence="4">Homeobox domain-like</fullName>
    </submittedName>
</protein>
<dbReference type="Gene3D" id="1.10.357.10">
    <property type="entry name" value="Tetracycline Repressor, domain 2"/>
    <property type="match status" value="1"/>
</dbReference>
<proteinExistence type="predicted"/>
<keyword evidence="1 2" id="KW-0238">DNA-binding</keyword>
<dbReference type="OrthoDB" id="3210235at2"/>
<dbReference type="EMBL" id="OMOH01000002">
    <property type="protein sequence ID" value="SPF67755.1"/>
    <property type="molecule type" value="Genomic_DNA"/>
</dbReference>
<evidence type="ECO:0000313" key="4">
    <source>
        <dbReference type="EMBL" id="SPF67755.1"/>
    </source>
</evidence>
<dbReference type="SUPFAM" id="SSF46689">
    <property type="entry name" value="Homeodomain-like"/>
    <property type="match status" value="1"/>
</dbReference>
<dbReference type="Pfam" id="PF00440">
    <property type="entry name" value="TetR_N"/>
    <property type="match status" value="1"/>
</dbReference>
<dbReference type="PANTHER" id="PTHR30055">
    <property type="entry name" value="HTH-TYPE TRANSCRIPTIONAL REGULATOR RUTR"/>
    <property type="match status" value="1"/>
</dbReference>
<sequence>MAGPTGDLAGAPRRRAKSEATRDALIASARELFAARGYAGASVRAIARGAGVDPSLINHYFGGKEGLFGQAMQIPLDLQEVLARFDRVCSADELPELIARTYLEIWESPETGPQMTALLRRALDDPDQFSALVGFLFSALVEPVSARLGDLSAEQARLRLTLVASHLMGTLIARKILHLEPLASLSGDALLELIGPTIRADLTAPENTPEED</sequence>
<dbReference type="InterPro" id="IPR009057">
    <property type="entry name" value="Homeodomain-like_sf"/>
</dbReference>
<dbReference type="AlphaFoldDB" id="A0A375I0Z6"/>
<dbReference type="RefSeq" id="WP_119714950.1">
    <property type="nucleotide sequence ID" value="NZ_OMOH01000002.1"/>
</dbReference>
<dbReference type="PROSITE" id="PS50977">
    <property type="entry name" value="HTH_TETR_2"/>
    <property type="match status" value="1"/>
</dbReference>
<dbReference type="SUPFAM" id="SSF48498">
    <property type="entry name" value="Tetracyclin repressor-like, C-terminal domain"/>
    <property type="match status" value="1"/>
</dbReference>
<dbReference type="Proteomes" id="UP000265962">
    <property type="component" value="Unassembled WGS sequence"/>
</dbReference>